<accession>A0A1A9QDI2</accession>
<sequence length="78" mass="9141">MVFSGLFIIASLFYKASSLVIYQTTSKEYLNSLGYQYLGEKHKFEHWKVNYKLFHKSLSKSVYIFKNISNEVEGGYLL</sequence>
<dbReference type="RefSeq" id="WP_187150529.1">
    <property type="nucleotide sequence ID" value="NZ_LWUJ01000012.1"/>
</dbReference>
<dbReference type="Proteomes" id="UP000077623">
    <property type="component" value="Unassembled WGS sequence"/>
</dbReference>
<evidence type="ECO:0000313" key="2">
    <source>
        <dbReference type="Proteomes" id="UP000077623"/>
    </source>
</evidence>
<dbReference type="AlphaFoldDB" id="A0A1A9QDI2"/>
<dbReference type="STRING" id="432608.A6V39_04495"/>
<gene>
    <name evidence="1" type="ORF">A6V39_04495</name>
</gene>
<comment type="caution">
    <text evidence="1">The sequence shown here is derived from an EMBL/GenBank/DDBJ whole genome shotgun (WGS) entry which is preliminary data.</text>
</comment>
<evidence type="ECO:0000313" key="1">
    <source>
        <dbReference type="EMBL" id="OAL10144.1"/>
    </source>
</evidence>
<reference evidence="2" key="1">
    <citation type="submission" date="2016-04" db="EMBL/GenBank/DDBJ databases">
        <authorList>
            <person name="Quiroz-Castaneda R.E."/>
            <person name="Martinez-Ocampo F."/>
        </authorList>
    </citation>
    <scope>NUCLEOTIDE SEQUENCE [LARGE SCALE GENOMIC DNA]</scope>
    <source>
        <strain evidence="2">INIFAP01</strain>
    </source>
</reference>
<proteinExistence type="predicted"/>
<dbReference type="EMBL" id="LWUJ01000012">
    <property type="protein sequence ID" value="OAL10144.1"/>
    <property type="molecule type" value="Genomic_DNA"/>
</dbReference>
<protein>
    <submittedName>
        <fullName evidence="1">Uncharacterized protein</fullName>
    </submittedName>
</protein>
<keyword evidence="2" id="KW-1185">Reference proteome</keyword>
<organism evidence="1 2">
    <name type="scientific">Candidatus Mycoplasma haematobovis</name>
    <dbReference type="NCBI Taxonomy" id="432608"/>
    <lineage>
        <taxon>Bacteria</taxon>
        <taxon>Bacillati</taxon>
        <taxon>Mycoplasmatota</taxon>
        <taxon>Mollicutes</taxon>
        <taxon>Mycoplasmataceae</taxon>
        <taxon>Mycoplasma</taxon>
    </lineage>
</organism>
<name>A0A1A9QDI2_9MOLU</name>